<evidence type="ECO:0000259" key="3">
    <source>
        <dbReference type="PROSITE" id="PS50802"/>
    </source>
</evidence>
<organism evidence="4">
    <name type="scientific">Polytomella parva</name>
    <dbReference type="NCBI Taxonomy" id="51329"/>
    <lineage>
        <taxon>Eukaryota</taxon>
        <taxon>Viridiplantae</taxon>
        <taxon>Chlorophyta</taxon>
        <taxon>core chlorophytes</taxon>
        <taxon>Chlorophyceae</taxon>
        <taxon>CS clade</taxon>
        <taxon>Chlamydomonadales</taxon>
        <taxon>Chlamydomonadaceae</taxon>
        <taxon>Polytomella</taxon>
    </lineage>
</organism>
<dbReference type="CDD" id="cd22748">
    <property type="entry name" value="OTU_OTUD6-like"/>
    <property type="match status" value="1"/>
</dbReference>
<dbReference type="Pfam" id="PF02338">
    <property type="entry name" value="OTU"/>
    <property type="match status" value="1"/>
</dbReference>
<dbReference type="SUPFAM" id="SSF54001">
    <property type="entry name" value="Cysteine proteinases"/>
    <property type="match status" value="2"/>
</dbReference>
<feature type="compositionally biased region" description="Basic and acidic residues" evidence="2">
    <location>
        <begin position="136"/>
        <end position="146"/>
    </location>
</feature>
<feature type="domain" description="OTU" evidence="3">
    <location>
        <begin position="178"/>
        <end position="421"/>
    </location>
</feature>
<dbReference type="GO" id="GO:0016579">
    <property type="term" value="P:protein deubiquitination"/>
    <property type="evidence" value="ECO:0007669"/>
    <property type="project" value="TreeGrafter"/>
</dbReference>
<dbReference type="PROSITE" id="PS50802">
    <property type="entry name" value="OTU"/>
    <property type="match status" value="1"/>
</dbReference>
<protein>
    <recommendedName>
        <fullName evidence="3">OTU domain-containing protein</fullName>
    </recommendedName>
</protein>
<dbReference type="PANTHER" id="PTHR12419:SF10">
    <property type="entry name" value="DEUBIQUITINASE OTUD6B"/>
    <property type="match status" value="1"/>
</dbReference>
<dbReference type="EMBL" id="HBFM01004275">
    <property type="protein sequence ID" value="CAD8766052.1"/>
    <property type="molecule type" value="Transcribed_RNA"/>
</dbReference>
<dbReference type="Gene3D" id="3.90.70.80">
    <property type="match status" value="2"/>
</dbReference>
<dbReference type="InterPro" id="IPR038765">
    <property type="entry name" value="Papain-like_cys_pep_sf"/>
</dbReference>
<feature type="region of interest" description="Disordered" evidence="2">
    <location>
        <begin position="1"/>
        <end position="62"/>
    </location>
</feature>
<feature type="region of interest" description="Disordered" evidence="2">
    <location>
        <begin position="103"/>
        <end position="146"/>
    </location>
</feature>
<evidence type="ECO:0000313" key="4">
    <source>
        <dbReference type="EMBL" id="CAD8766052.1"/>
    </source>
</evidence>
<evidence type="ECO:0000256" key="1">
    <source>
        <dbReference type="ARBA" id="ARBA00010407"/>
    </source>
</evidence>
<dbReference type="AlphaFoldDB" id="A0A7S0UT58"/>
<name>A0A7S0UT58_9CHLO</name>
<dbReference type="InterPro" id="IPR003323">
    <property type="entry name" value="OTU_dom"/>
</dbReference>
<evidence type="ECO:0000256" key="2">
    <source>
        <dbReference type="SAM" id="MobiDB-lite"/>
    </source>
</evidence>
<accession>A0A7S0UT58</accession>
<feature type="compositionally biased region" description="Acidic residues" evidence="2">
    <location>
        <begin position="31"/>
        <end position="43"/>
    </location>
</feature>
<proteinExistence type="inferred from homology"/>
<dbReference type="InterPro" id="IPR050704">
    <property type="entry name" value="Peptidase_C85-like"/>
</dbReference>
<reference evidence="4" key="1">
    <citation type="submission" date="2021-01" db="EMBL/GenBank/DDBJ databases">
        <authorList>
            <person name="Corre E."/>
            <person name="Pelletier E."/>
            <person name="Niang G."/>
            <person name="Scheremetjew M."/>
            <person name="Finn R."/>
            <person name="Kale V."/>
            <person name="Holt S."/>
            <person name="Cochrane G."/>
            <person name="Meng A."/>
            <person name="Brown T."/>
            <person name="Cohen L."/>
        </authorList>
    </citation>
    <scope>NUCLEOTIDE SEQUENCE</scope>
    <source>
        <strain evidence="4">SAG 63-3</strain>
    </source>
</reference>
<dbReference type="PANTHER" id="PTHR12419">
    <property type="entry name" value="OTU DOMAIN CONTAINING PROTEIN"/>
    <property type="match status" value="1"/>
</dbReference>
<sequence>MGKKKDKSKGVGKESESENAPEQGSIINNDVDIEVNESEEERDEGIIGQETKGQMSQRHKKEIMAHKKLAQRLGKKGKDEASKLQIEMEQRHAKEMEELTSRLAALEAPPITAIEPTTDEKGEEHISKSAKRRAKQAKDEAEREERIEAELETIRAAGPSAKEIESKALKARLAPLGCRMREIRADGNCLYRSIADQLQQRFSLSLSKPTQAFTDFSKAFRALASERILTHPQAYLPFLDFSSTTSVPDSAALPNESAIEEDLSLEFSPLTSVSSSAHPYPTTATNTVKIQPLPRKALREKAKEMLSERHGSPPLSPEESNRLLSYCLEVRDSSTWGGHVELLALCRVFGMKAEIISANSTTEINGEEDETGNPAVSPLLPLASKGKEGEEVTKTGLPSIRICFLEHAYGLGEHYNSTEPLATAAGDA</sequence>
<gene>
    <name evidence="4" type="ORF">PPAR00522_LOCUS2442</name>
</gene>
<feature type="compositionally biased region" description="Basic and acidic residues" evidence="2">
    <location>
        <begin position="118"/>
        <end position="127"/>
    </location>
</feature>
<dbReference type="GO" id="GO:0004843">
    <property type="term" value="F:cysteine-type deubiquitinase activity"/>
    <property type="evidence" value="ECO:0007669"/>
    <property type="project" value="TreeGrafter"/>
</dbReference>
<comment type="similarity">
    <text evidence="1">Belongs to the peptidase C85 family.</text>
</comment>